<comment type="caution">
    <text evidence="6">The sequence shown here is derived from an EMBL/GenBank/DDBJ whole genome shotgun (WGS) entry which is preliminary data.</text>
</comment>
<accession>A0A0B2V088</accession>
<dbReference type="CDD" id="cd06526">
    <property type="entry name" value="metazoan_ACD"/>
    <property type="match status" value="1"/>
</dbReference>
<keyword evidence="1 6" id="KW-0346">Stress response</keyword>
<dbReference type="AlphaFoldDB" id="A0A0B2V088"/>
<dbReference type="GO" id="GO:0051082">
    <property type="term" value="F:unfolded protein binding"/>
    <property type="evidence" value="ECO:0007669"/>
    <property type="project" value="TreeGrafter"/>
</dbReference>
<dbReference type="GO" id="GO:0005634">
    <property type="term" value="C:nucleus"/>
    <property type="evidence" value="ECO:0007669"/>
    <property type="project" value="TreeGrafter"/>
</dbReference>
<dbReference type="InterPro" id="IPR008978">
    <property type="entry name" value="HSP20-like_chaperone"/>
</dbReference>
<dbReference type="PROSITE" id="PS01031">
    <property type="entry name" value="SHSP"/>
    <property type="match status" value="1"/>
</dbReference>
<dbReference type="PANTHER" id="PTHR45640">
    <property type="entry name" value="HEAT SHOCK PROTEIN HSP-12.2-RELATED"/>
    <property type="match status" value="1"/>
</dbReference>
<dbReference type="Gene3D" id="2.60.40.790">
    <property type="match status" value="1"/>
</dbReference>
<dbReference type="PANTHER" id="PTHR45640:SF13">
    <property type="entry name" value="HEAT SHOCK PROTEIN 22-RELATED"/>
    <property type="match status" value="1"/>
</dbReference>
<gene>
    <name evidence="6" type="primary">OV25-1</name>
    <name evidence="6" type="ORF">Tcan_09654</name>
</gene>
<dbReference type="PRINTS" id="PR00299">
    <property type="entry name" value="ACRYSTALLIN"/>
</dbReference>
<protein>
    <submittedName>
        <fullName evidence="6">Small heat shock protein OV25-1</fullName>
    </submittedName>
</protein>
<dbReference type="GO" id="GO:0005737">
    <property type="term" value="C:cytoplasm"/>
    <property type="evidence" value="ECO:0007669"/>
    <property type="project" value="TreeGrafter"/>
</dbReference>
<organism evidence="6 7">
    <name type="scientific">Toxocara canis</name>
    <name type="common">Canine roundworm</name>
    <dbReference type="NCBI Taxonomy" id="6265"/>
    <lineage>
        <taxon>Eukaryota</taxon>
        <taxon>Metazoa</taxon>
        <taxon>Ecdysozoa</taxon>
        <taxon>Nematoda</taxon>
        <taxon>Chromadorea</taxon>
        <taxon>Rhabditida</taxon>
        <taxon>Spirurina</taxon>
        <taxon>Ascaridomorpha</taxon>
        <taxon>Ascaridoidea</taxon>
        <taxon>Toxocaridae</taxon>
        <taxon>Toxocara</taxon>
    </lineage>
</organism>
<evidence type="ECO:0000313" key="7">
    <source>
        <dbReference type="Proteomes" id="UP000031036"/>
    </source>
</evidence>
<dbReference type="STRING" id="6265.A0A0B2V088"/>
<comment type="similarity">
    <text evidence="2 3">Belongs to the small heat shock protein (HSP20) family.</text>
</comment>
<evidence type="ECO:0000259" key="5">
    <source>
        <dbReference type="PROSITE" id="PS01031"/>
    </source>
</evidence>
<dbReference type="InterPro" id="IPR002068">
    <property type="entry name" value="A-crystallin/Hsp20_dom"/>
</dbReference>
<evidence type="ECO:0000256" key="3">
    <source>
        <dbReference type="RuleBase" id="RU003616"/>
    </source>
</evidence>
<dbReference type="Pfam" id="PF00011">
    <property type="entry name" value="HSP20"/>
    <property type="match status" value="1"/>
</dbReference>
<dbReference type="GO" id="GO:0009408">
    <property type="term" value="P:response to heat"/>
    <property type="evidence" value="ECO:0007669"/>
    <property type="project" value="TreeGrafter"/>
</dbReference>
<evidence type="ECO:0000313" key="6">
    <source>
        <dbReference type="EMBL" id="KHN74490.1"/>
    </source>
</evidence>
<dbReference type="EMBL" id="JPKZ01002904">
    <property type="protein sequence ID" value="KHN74490.1"/>
    <property type="molecule type" value="Genomic_DNA"/>
</dbReference>
<evidence type="ECO:0000256" key="4">
    <source>
        <dbReference type="SAM" id="MobiDB-lite"/>
    </source>
</evidence>
<evidence type="ECO:0000256" key="1">
    <source>
        <dbReference type="ARBA" id="ARBA00023016"/>
    </source>
</evidence>
<name>A0A0B2V088_TOXCA</name>
<sequence length="289" mass="33276">MKAIAKNNFLKYKHFKSVHCQVRFQYCIVEFQVDRANKALSNEMVVPFRGEYHRTHAQSNVPMVNNDSTSEDSAESDGRIFSSFPERIRNPQNNSFAHSLHCNRLFSLPSARDLHCLLKLSTTMSLFPYTPRSYYYSPLERSLARMMDECERPFRWIAPYWIEIPDVQQCNIGNTLGNVIDDKEKFAVQVDVTQFRPNELTVNVRDRELVVEGHHEERSDGSGKIERHFIRKYTLPEDAQLDTLESHLSDKGVLSVCAKKSAVGGPPSRTIPIQAAPRENMKKTENPKK</sequence>
<proteinExistence type="inferred from homology"/>
<feature type="region of interest" description="Disordered" evidence="4">
    <location>
        <begin position="261"/>
        <end position="289"/>
    </location>
</feature>
<dbReference type="Proteomes" id="UP000031036">
    <property type="component" value="Unassembled WGS sequence"/>
</dbReference>
<feature type="compositionally biased region" description="Basic and acidic residues" evidence="4">
    <location>
        <begin position="279"/>
        <end position="289"/>
    </location>
</feature>
<keyword evidence="7" id="KW-1185">Reference proteome</keyword>
<dbReference type="OrthoDB" id="1431247at2759"/>
<feature type="compositionally biased region" description="Polar residues" evidence="4">
    <location>
        <begin position="57"/>
        <end position="68"/>
    </location>
</feature>
<evidence type="ECO:0000256" key="2">
    <source>
        <dbReference type="PROSITE-ProRule" id="PRU00285"/>
    </source>
</evidence>
<dbReference type="SUPFAM" id="SSF49764">
    <property type="entry name" value="HSP20-like chaperones"/>
    <property type="match status" value="1"/>
</dbReference>
<reference evidence="6 7" key="1">
    <citation type="submission" date="2014-11" db="EMBL/GenBank/DDBJ databases">
        <title>Genetic blueprint of the zoonotic pathogen Toxocara canis.</title>
        <authorList>
            <person name="Zhu X.-Q."/>
            <person name="Korhonen P.K."/>
            <person name="Cai H."/>
            <person name="Young N.D."/>
            <person name="Nejsum P."/>
            <person name="von Samson-Himmelstjerna G."/>
            <person name="Boag P.R."/>
            <person name="Tan P."/>
            <person name="Li Q."/>
            <person name="Min J."/>
            <person name="Yang Y."/>
            <person name="Wang X."/>
            <person name="Fang X."/>
            <person name="Hall R.S."/>
            <person name="Hofmann A."/>
            <person name="Sternberg P.W."/>
            <person name="Jex A.R."/>
            <person name="Gasser R.B."/>
        </authorList>
    </citation>
    <scope>NUCLEOTIDE SEQUENCE [LARGE SCALE GENOMIC DNA]</scope>
    <source>
        <strain evidence="6">PN_DK_2014</strain>
    </source>
</reference>
<dbReference type="InterPro" id="IPR001436">
    <property type="entry name" value="Alpha-crystallin/sHSP_animal"/>
</dbReference>
<feature type="domain" description="SHSP" evidence="5">
    <location>
        <begin position="167"/>
        <end position="276"/>
    </location>
</feature>
<feature type="region of interest" description="Disordered" evidence="4">
    <location>
        <begin position="57"/>
        <end position="77"/>
    </location>
</feature>
<dbReference type="GO" id="GO:0042026">
    <property type="term" value="P:protein refolding"/>
    <property type="evidence" value="ECO:0007669"/>
    <property type="project" value="TreeGrafter"/>
</dbReference>